<dbReference type="PROSITE" id="PS50225">
    <property type="entry name" value="SOCS"/>
    <property type="match status" value="1"/>
</dbReference>
<dbReference type="GeneID" id="108676260"/>
<dbReference type="RefSeq" id="XP_018019804.1">
    <property type="nucleotide sequence ID" value="XM_018164315.2"/>
</dbReference>
<protein>
    <submittedName>
        <fullName evidence="3 4">Uncharacterized protein LOC108676260</fullName>
    </submittedName>
</protein>
<organism evidence="2 3">
    <name type="scientific">Hyalella azteca</name>
    <name type="common">Amphipod</name>
    <dbReference type="NCBI Taxonomy" id="294128"/>
    <lineage>
        <taxon>Eukaryota</taxon>
        <taxon>Metazoa</taxon>
        <taxon>Ecdysozoa</taxon>
        <taxon>Arthropoda</taxon>
        <taxon>Crustacea</taxon>
        <taxon>Multicrustacea</taxon>
        <taxon>Malacostraca</taxon>
        <taxon>Eumalacostraca</taxon>
        <taxon>Peracarida</taxon>
        <taxon>Amphipoda</taxon>
        <taxon>Senticaudata</taxon>
        <taxon>Talitrida</taxon>
        <taxon>Talitroidea</taxon>
        <taxon>Hyalellidae</taxon>
        <taxon>Hyalella</taxon>
    </lineage>
</organism>
<dbReference type="InterPro" id="IPR036036">
    <property type="entry name" value="SOCS_box-like_dom_sf"/>
</dbReference>
<evidence type="ECO:0000259" key="1">
    <source>
        <dbReference type="PROSITE" id="PS50225"/>
    </source>
</evidence>
<dbReference type="InterPro" id="IPR001496">
    <property type="entry name" value="SOCS_box"/>
</dbReference>
<dbReference type="CDD" id="cd03587">
    <property type="entry name" value="SOCS"/>
    <property type="match status" value="1"/>
</dbReference>
<dbReference type="AlphaFoldDB" id="A0A8B7P1A6"/>
<keyword evidence="2" id="KW-1185">Reference proteome</keyword>
<sequence length="336" mass="38229">MKYMNVLTNYIFRDQVGMLFKKKKELLFDLFLPCFLYCAVGGSQCAGQCGWNGSPKTESSSEIQLELLKPLLALAEHNGLPIETWQFSQHIYRQFTEYLDPAHEESGLTALNVLLYLTDLCSIPLILKLLPYFENRGFQLTAASVVAFVSNVCILERFERAFNRSDNTANLHMVESPYRVLLSKVTRNCCRDGQCWFRSSVLTSLCRGVIDWGFHAPSLLLLHLGVHDFTQYEDLVVGLTGDAPPAPTLLPWVHRYAPRGYIKSKQLPRHPEVCSIFPSPAPVRSLQELCRLSIRAALGHCRIEEKTEGLRGLLPDSLREYLYFHNDIFIFPAPNN</sequence>
<proteinExistence type="predicted"/>
<dbReference type="Gene3D" id="1.10.750.20">
    <property type="entry name" value="SOCS box"/>
    <property type="match status" value="1"/>
</dbReference>
<reference evidence="3 4" key="1">
    <citation type="submission" date="2025-04" db="UniProtKB">
        <authorList>
            <consortium name="RefSeq"/>
        </authorList>
    </citation>
    <scope>IDENTIFICATION</scope>
    <source>
        <tissue evidence="3 4">Whole organism</tissue>
    </source>
</reference>
<name>A0A8B7P1A6_HYAAZ</name>
<gene>
    <name evidence="3 4" type="primary">LOC108676260</name>
</gene>
<evidence type="ECO:0000313" key="2">
    <source>
        <dbReference type="Proteomes" id="UP000694843"/>
    </source>
</evidence>
<dbReference type="RefSeq" id="XP_018019803.1">
    <property type="nucleotide sequence ID" value="XM_018164314.2"/>
</dbReference>
<dbReference type="SMART" id="SM00969">
    <property type="entry name" value="SOCS_box"/>
    <property type="match status" value="1"/>
</dbReference>
<dbReference type="KEGG" id="hazt:108676260"/>
<evidence type="ECO:0000313" key="3">
    <source>
        <dbReference type="RefSeq" id="XP_018019803.1"/>
    </source>
</evidence>
<feature type="domain" description="SOCS box" evidence="1">
    <location>
        <begin position="277"/>
        <end position="322"/>
    </location>
</feature>
<dbReference type="Pfam" id="PF07525">
    <property type="entry name" value="SOCS_box"/>
    <property type="match status" value="1"/>
</dbReference>
<dbReference type="SUPFAM" id="SSF158235">
    <property type="entry name" value="SOCS box-like"/>
    <property type="match status" value="1"/>
</dbReference>
<evidence type="ECO:0000313" key="4">
    <source>
        <dbReference type="RefSeq" id="XP_018019804.1"/>
    </source>
</evidence>
<accession>A0A8B7P1A6</accession>
<dbReference type="GO" id="GO:0035556">
    <property type="term" value="P:intracellular signal transduction"/>
    <property type="evidence" value="ECO:0007669"/>
    <property type="project" value="InterPro"/>
</dbReference>
<dbReference type="Proteomes" id="UP000694843">
    <property type="component" value="Unplaced"/>
</dbReference>